<dbReference type="GO" id="GO:0005737">
    <property type="term" value="C:cytoplasm"/>
    <property type="evidence" value="ECO:0007669"/>
    <property type="project" value="TreeGrafter"/>
</dbReference>
<reference evidence="5 6" key="1">
    <citation type="submission" date="2015-10" db="EMBL/GenBank/DDBJ databases">
        <title>Draft genome sequence of Streptomyces griseoruber DSM 40281, type strain for the species Streptomyces griseoruber.</title>
        <authorList>
            <person name="Ruckert C."/>
            <person name="Winkler A."/>
            <person name="Kalinowski J."/>
            <person name="Kampfer P."/>
            <person name="Glaeser S."/>
        </authorList>
    </citation>
    <scope>NUCLEOTIDE SEQUENCE [LARGE SCALE GENOMIC DNA]</scope>
    <source>
        <strain evidence="5 6">DSM 40281</strain>
    </source>
</reference>
<feature type="domain" description="Orc1-like AAA ATPase" evidence="4">
    <location>
        <begin position="27"/>
        <end position="169"/>
    </location>
</feature>
<proteinExistence type="predicted"/>
<dbReference type="OrthoDB" id="4335782at2"/>
<keyword evidence="2" id="KW-0067">ATP-binding</keyword>
<gene>
    <name evidence="5" type="ORF">AQJ64_39685</name>
</gene>
<evidence type="ECO:0000256" key="2">
    <source>
        <dbReference type="ARBA" id="ARBA00022840"/>
    </source>
</evidence>
<dbReference type="PANTHER" id="PTHR16305">
    <property type="entry name" value="TESTICULAR SOLUBLE ADENYLYL CYCLASE"/>
    <property type="match status" value="1"/>
</dbReference>
<feature type="compositionally biased region" description="Pro residues" evidence="3">
    <location>
        <begin position="515"/>
        <end position="527"/>
    </location>
</feature>
<dbReference type="GO" id="GO:0005524">
    <property type="term" value="F:ATP binding"/>
    <property type="evidence" value="ECO:0007669"/>
    <property type="project" value="UniProtKB-KW"/>
</dbReference>
<feature type="region of interest" description="Disordered" evidence="3">
    <location>
        <begin position="822"/>
        <end position="847"/>
    </location>
</feature>
<dbReference type="PANTHER" id="PTHR16305:SF28">
    <property type="entry name" value="GUANYLATE CYCLASE DOMAIN-CONTAINING PROTEIN"/>
    <property type="match status" value="1"/>
</dbReference>
<evidence type="ECO:0000256" key="1">
    <source>
        <dbReference type="ARBA" id="ARBA00022741"/>
    </source>
</evidence>
<dbReference type="RefSeq" id="WP_059203428.1">
    <property type="nucleotide sequence ID" value="NZ_KQ948784.1"/>
</dbReference>
<keyword evidence="1" id="KW-0547">Nucleotide-binding</keyword>
<dbReference type="AlphaFoldDB" id="A0A117R802"/>
<dbReference type="SUPFAM" id="SSF48452">
    <property type="entry name" value="TPR-like"/>
    <property type="match status" value="1"/>
</dbReference>
<dbReference type="InterPro" id="IPR041664">
    <property type="entry name" value="AAA_16"/>
</dbReference>
<dbReference type="Proteomes" id="UP000052982">
    <property type="component" value="Unassembled WGS sequence"/>
</dbReference>
<dbReference type="InterPro" id="IPR011990">
    <property type="entry name" value="TPR-like_helical_dom_sf"/>
</dbReference>
<keyword evidence="6" id="KW-1185">Reference proteome</keyword>
<evidence type="ECO:0000313" key="5">
    <source>
        <dbReference type="EMBL" id="KUN76108.1"/>
    </source>
</evidence>
<protein>
    <recommendedName>
        <fullName evidence="4">Orc1-like AAA ATPase domain-containing protein</fullName>
    </recommendedName>
</protein>
<feature type="compositionally biased region" description="Gly residues" evidence="3">
    <location>
        <begin position="838"/>
        <end position="847"/>
    </location>
</feature>
<dbReference type="EMBL" id="LMWW01000069">
    <property type="protein sequence ID" value="KUN76108.1"/>
    <property type="molecule type" value="Genomic_DNA"/>
</dbReference>
<sequence length="847" mass="90061">MSTTPDRRTASSSPFLLKLASLDGFTPLYGREAEQAVLLRMMNRLAVGHPGVTVIHGAPGSGRSRLLRRGMAFARAAGVQVLTALGTAPSSPAPYSFVRQLRPSRSPAGGAALAGEPSAEDSVPGWCRSLMATAHRPTLVALDDIQWADPESVQVIAGLLRRLASAPLGVLLTVTSAQGEFPDACAGLLDQVAASPDNRGLLLEPGPLGVPEFHAMCTASGLPVPPASDDAWWEGVSHLTGGSPWVMLRSMDKLRRDPALVSAVGLRSALSQEIEAANRDRATESAARLAAGPLALLRALVICRGLLPVERVAALVKLDEADVPFSIRTLRVEGLIGAGDPPRVRMTGCTAGLLAGLAGDERKRLHVQAARWAAHRDADEETLAGLLLNTVPLGDPWVPSLLRRTARTLLARGRHTEAVELLERALREPLNPAERAEVLLEAAESYTMTAPEAADRRIAELLSGAQARPHVRAAAADLLLSRCEPQAMLPVPYGACDAEPTELLGVEARNRPTDAPRPGPPTAPGAKPPARREPDSPVRSTVLAEQAWRQTAWGHDAAAVREICREALRAPLDEALFPRFTACCALSVADAHDAARDALDVALAEAGRRHSPALVMWGRLLRAQLNLQAGAPDTAAHDLAACRSLAPAEVWDPTRLTLLRSLEIRLLVARERYAEANRLAHEELKPGAEESGAWTHLLYARAQLYLCQGRPRKALAEAEECGRRMAARGWANPGLVAWRSLAALAHLGCGGHDRAAELFAEESRLAGRWGTDSALAWTDLRRGLGSPAPQAARLTEQALRRLGSTPASRRFVQTVVAREAAGARCGARADTASKESGKQGGGTPMGP</sequence>
<evidence type="ECO:0000256" key="3">
    <source>
        <dbReference type="SAM" id="MobiDB-lite"/>
    </source>
</evidence>
<accession>A0A117R802</accession>
<dbReference type="InterPro" id="IPR027417">
    <property type="entry name" value="P-loop_NTPase"/>
</dbReference>
<dbReference type="STRING" id="1943.AQJ64_39685"/>
<feature type="region of interest" description="Disordered" evidence="3">
    <location>
        <begin position="509"/>
        <end position="541"/>
    </location>
</feature>
<evidence type="ECO:0000313" key="6">
    <source>
        <dbReference type="Proteomes" id="UP000052982"/>
    </source>
</evidence>
<dbReference type="Pfam" id="PF13191">
    <property type="entry name" value="AAA_16"/>
    <property type="match status" value="1"/>
</dbReference>
<dbReference type="SUPFAM" id="SSF52540">
    <property type="entry name" value="P-loop containing nucleoside triphosphate hydrolases"/>
    <property type="match status" value="1"/>
</dbReference>
<comment type="caution">
    <text evidence="5">The sequence shown here is derived from an EMBL/GenBank/DDBJ whole genome shotgun (WGS) entry which is preliminary data.</text>
</comment>
<evidence type="ECO:0000259" key="4">
    <source>
        <dbReference type="Pfam" id="PF13191"/>
    </source>
</evidence>
<organism evidence="5 6">
    <name type="scientific">Streptomyces griseoruber</name>
    <dbReference type="NCBI Taxonomy" id="1943"/>
    <lineage>
        <taxon>Bacteria</taxon>
        <taxon>Bacillati</taxon>
        <taxon>Actinomycetota</taxon>
        <taxon>Actinomycetes</taxon>
        <taxon>Kitasatosporales</taxon>
        <taxon>Streptomycetaceae</taxon>
        <taxon>Streptomyces</taxon>
    </lineage>
</organism>
<dbReference type="GO" id="GO:0004016">
    <property type="term" value="F:adenylate cyclase activity"/>
    <property type="evidence" value="ECO:0007669"/>
    <property type="project" value="TreeGrafter"/>
</dbReference>
<name>A0A117R802_9ACTN</name>